<protein>
    <submittedName>
        <fullName evidence="1">Uncharacterized protein</fullName>
    </submittedName>
</protein>
<sequence length="50" mass="5081">MDVSVCVGEGGGKVLSEVGSGCLLWIGDTFAATSTNTFRLSAFVAIKDVA</sequence>
<dbReference type="AlphaFoldDB" id="A0A402BID6"/>
<evidence type="ECO:0000313" key="2">
    <source>
        <dbReference type="Proteomes" id="UP000287171"/>
    </source>
</evidence>
<name>A0A402BID6_9CHLR</name>
<organism evidence="1 2">
    <name type="scientific">Dictyobacter alpinus</name>
    <dbReference type="NCBI Taxonomy" id="2014873"/>
    <lineage>
        <taxon>Bacteria</taxon>
        <taxon>Bacillati</taxon>
        <taxon>Chloroflexota</taxon>
        <taxon>Ktedonobacteria</taxon>
        <taxon>Ktedonobacterales</taxon>
        <taxon>Dictyobacteraceae</taxon>
        <taxon>Dictyobacter</taxon>
    </lineage>
</organism>
<proteinExistence type="predicted"/>
<comment type="caution">
    <text evidence="1">The sequence shown here is derived from an EMBL/GenBank/DDBJ whole genome shotgun (WGS) entry which is preliminary data.</text>
</comment>
<dbReference type="EMBL" id="BIFT01000002">
    <property type="protein sequence ID" value="GCE31100.1"/>
    <property type="molecule type" value="Genomic_DNA"/>
</dbReference>
<gene>
    <name evidence="1" type="ORF">KDA_65840</name>
</gene>
<reference evidence="2" key="1">
    <citation type="submission" date="2018-12" db="EMBL/GenBank/DDBJ databases">
        <title>Tengunoibacter tsumagoiensis gen. nov., sp. nov., Dictyobacter kobayashii sp. nov., D. alpinus sp. nov., and D. joshuensis sp. nov. and description of Dictyobacteraceae fam. nov. within the order Ktedonobacterales isolated from Tengu-no-mugimeshi.</title>
        <authorList>
            <person name="Wang C.M."/>
            <person name="Zheng Y."/>
            <person name="Sakai Y."/>
            <person name="Toyoda A."/>
            <person name="Minakuchi Y."/>
            <person name="Abe K."/>
            <person name="Yokota A."/>
            <person name="Yabe S."/>
        </authorList>
    </citation>
    <scope>NUCLEOTIDE SEQUENCE [LARGE SCALE GENOMIC DNA]</scope>
    <source>
        <strain evidence="2">Uno16</strain>
    </source>
</reference>
<evidence type="ECO:0000313" key="1">
    <source>
        <dbReference type="EMBL" id="GCE31100.1"/>
    </source>
</evidence>
<accession>A0A402BID6</accession>
<keyword evidence="2" id="KW-1185">Reference proteome</keyword>
<dbReference type="Proteomes" id="UP000287171">
    <property type="component" value="Unassembled WGS sequence"/>
</dbReference>